<gene>
    <name evidence="2" type="ORF">HQ38_06345</name>
    <name evidence="3" type="ORF">NCTC12858_01845</name>
</gene>
<dbReference type="EMBL" id="JQJC01000020">
    <property type="protein sequence ID" value="KGN94151.1"/>
    <property type="molecule type" value="Genomic_DNA"/>
</dbReference>
<dbReference type="KEGG" id="pcre:NCTC12858_01845"/>
<feature type="transmembrane region" description="Helical" evidence="1">
    <location>
        <begin position="33"/>
        <end position="57"/>
    </location>
</feature>
<dbReference type="AlphaFoldDB" id="A0A0A2FSP0"/>
<feature type="transmembrane region" description="Helical" evidence="1">
    <location>
        <begin position="7"/>
        <end position="27"/>
    </location>
</feature>
<proteinExistence type="predicted"/>
<sequence length="154" mass="17848">MRFKHYRWEVLLTIVIWVVFIILLATAAFDQSIWITILIALSLLSLGYFALLMPLCVEDYADRIVVKRVGWPLMFQKDEVKIEPIPPFNSVWSCVRLFGSAGFMGFTGLFANSKYGRFWMYAVNLDELVMITDKKGHKTVINYRIENPATSQEE</sequence>
<protein>
    <recommendedName>
        <fullName evidence="6">Bacterial Pleckstrin homology domain-containing protein</fullName>
    </recommendedName>
</protein>
<accession>A0A0A2FSP0</accession>
<dbReference type="Proteomes" id="UP000030136">
    <property type="component" value="Unassembled WGS sequence"/>
</dbReference>
<reference evidence="3 5" key="2">
    <citation type="submission" date="2018-06" db="EMBL/GenBank/DDBJ databases">
        <authorList>
            <consortium name="Pathogen Informatics"/>
            <person name="Doyle S."/>
        </authorList>
    </citation>
    <scope>NUCLEOTIDE SEQUENCE [LARGE SCALE GENOMIC DNA]</scope>
    <source>
        <strain evidence="3 5">NCTC12858</strain>
    </source>
</reference>
<keyword evidence="5" id="KW-1185">Reference proteome</keyword>
<dbReference type="EMBL" id="LS483447">
    <property type="protein sequence ID" value="SQH73964.1"/>
    <property type="molecule type" value="Genomic_DNA"/>
</dbReference>
<evidence type="ECO:0000313" key="2">
    <source>
        <dbReference type="EMBL" id="KGN94151.1"/>
    </source>
</evidence>
<keyword evidence="1" id="KW-1133">Transmembrane helix</keyword>
<keyword evidence="1" id="KW-0472">Membrane</keyword>
<dbReference type="Proteomes" id="UP000249300">
    <property type="component" value="Chromosome 1"/>
</dbReference>
<keyword evidence="1" id="KW-0812">Transmembrane</keyword>
<reference evidence="2 4" key="1">
    <citation type="submission" date="2014-08" db="EMBL/GenBank/DDBJ databases">
        <title>Porphyromonas crevioricanis strain:COT-253_OH1447 Genome sequencing.</title>
        <authorList>
            <person name="Wallis C."/>
            <person name="Deusch O."/>
            <person name="O'Flynn C."/>
            <person name="Davis I."/>
            <person name="Jospin G."/>
            <person name="Darling A.E."/>
            <person name="Coil D.A."/>
            <person name="Alexiev A."/>
            <person name="Horsfall A."/>
            <person name="Kirkwood N."/>
            <person name="Harris S."/>
            <person name="Eisen J.A."/>
        </authorList>
    </citation>
    <scope>NUCLEOTIDE SEQUENCE [LARGE SCALE GENOMIC DNA]</scope>
    <source>
        <strain evidence="4">COT-253 OH1447</strain>
        <strain evidence="2">COT-253_OH1447</strain>
    </source>
</reference>
<evidence type="ECO:0000313" key="5">
    <source>
        <dbReference type="Proteomes" id="UP000249300"/>
    </source>
</evidence>
<evidence type="ECO:0000313" key="4">
    <source>
        <dbReference type="Proteomes" id="UP000030136"/>
    </source>
</evidence>
<dbReference type="eggNOG" id="ENOG5033DVB">
    <property type="taxonomic scope" value="Bacteria"/>
</dbReference>
<evidence type="ECO:0000313" key="3">
    <source>
        <dbReference type="EMBL" id="SQH73964.1"/>
    </source>
</evidence>
<name>A0A0A2FSP0_9PORP</name>
<evidence type="ECO:0008006" key="6">
    <source>
        <dbReference type="Google" id="ProtNLM"/>
    </source>
</evidence>
<evidence type="ECO:0000256" key="1">
    <source>
        <dbReference type="SAM" id="Phobius"/>
    </source>
</evidence>
<dbReference type="STRING" id="393921.HQ45_03860"/>
<organism evidence="2 4">
    <name type="scientific">Porphyromonas crevioricanis</name>
    <dbReference type="NCBI Taxonomy" id="393921"/>
    <lineage>
        <taxon>Bacteria</taxon>
        <taxon>Pseudomonadati</taxon>
        <taxon>Bacteroidota</taxon>
        <taxon>Bacteroidia</taxon>
        <taxon>Bacteroidales</taxon>
        <taxon>Porphyromonadaceae</taxon>
        <taxon>Porphyromonas</taxon>
    </lineage>
</organism>